<protein>
    <submittedName>
        <fullName evidence="2">Uncharacterized protein</fullName>
    </submittedName>
</protein>
<feature type="transmembrane region" description="Helical" evidence="1">
    <location>
        <begin position="71"/>
        <end position="97"/>
    </location>
</feature>
<keyword evidence="3" id="KW-1185">Reference proteome</keyword>
<dbReference type="RefSeq" id="WP_007058911.1">
    <property type="nucleotide sequence ID" value="NZ_ACVI01000001.1"/>
</dbReference>
<organism evidence="2 3">
    <name type="scientific">Clostridium carboxidivorans P7</name>
    <dbReference type="NCBI Taxonomy" id="536227"/>
    <lineage>
        <taxon>Bacteria</taxon>
        <taxon>Bacillati</taxon>
        <taxon>Bacillota</taxon>
        <taxon>Clostridia</taxon>
        <taxon>Eubacteriales</taxon>
        <taxon>Clostridiaceae</taxon>
        <taxon>Clostridium</taxon>
    </lineage>
</organism>
<evidence type="ECO:0000256" key="1">
    <source>
        <dbReference type="SAM" id="Phobius"/>
    </source>
</evidence>
<keyword evidence="1" id="KW-1133">Transmembrane helix</keyword>
<comment type="caution">
    <text evidence="2">The sequence shown here is derived from an EMBL/GenBank/DDBJ whole genome shotgun (WGS) entry which is preliminary data.</text>
</comment>
<evidence type="ECO:0000313" key="3">
    <source>
        <dbReference type="Proteomes" id="UP000004198"/>
    </source>
</evidence>
<dbReference type="EMBL" id="ACVI01000001">
    <property type="protein sequence ID" value="EET89437.1"/>
    <property type="molecule type" value="Genomic_DNA"/>
</dbReference>
<feature type="transmembrane region" description="Helical" evidence="1">
    <location>
        <begin position="12"/>
        <end position="35"/>
    </location>
</feature>
<proteinExistence type="predicted"/>
<gene>
    <name evidence="2" type="ORF">CcarbDRAFT_0026</name>
</gene>
<evidence type="ECO:0000313" key="2">
    <source>
        <dbReference type="EMBL" id="EET89437.1"/>
    </source>
</evidence>
<dbReference type="KEGG" id="cck:Ccar_03155"/>
<name>C6PMN8_9CLOT</name>
<reference evidence="2 3" key="1">
    <citation type="submission" date="2009-06" db="EMBL/GenBank/DDBJ databases">
        <title>The draft genome of Clostridium carboxidivorans P7.</title>
        <authorList>
            <consortium name="US DOE Joint Genome Institute (JGI-PGF)"/>
            <person name="Lucas S."/>
            <person name="Copeland A."/>
            <person name="Lapidus A."/>
            <person name="Glavina del Rio T."/>
            <person name="Tice H."/>
            <person name="Bruce D."/>
            <person name="Goodwin L."/>
            <person name="Pitluck S."/>
            <person name="Larimer F."/>
            <person name="Land M.L."/>
            <person name="Hauser L."/>
            <person name="Hemme C.L."/>
        </authorList>
    </citation>
    <scope>NUCLEOTIDE SEQUENCE [LARGE SCALE GENOMIC DNA]</scope>
    <source>
        <strain evidence="2 3">P7</strain>
    </source>
</reference>
<sequence>MNINLIVKTTKKVLGVISLIIPLIILLFIFNAIKIPALEHFHGLIFFISPFVGIVGWFLCRSAAKEWKNSFFKVGSIINLVMVVVNVFIIISAGIIFL</sequence>
<dbReference type="AlphaFoldDB" id="C6PMN8"/>
<dbReference type="PATRIC" id="fig|536227.13.peg.665"/>
<dbReference type="Proteomes" id="UP000004198">
    <property type="component" value="Unassembled WGS sequence"/>
</dbReference>
<keyword evidence="1" id="KW-0812">Transmembrane</keyword>
<keyword evidence="1" id="KW-0472">Membrane</keyword>
<accession>C6PMN8</accession>
<feature type="transmembrane region" description="Helical" evidence="1">
    <location>
        <begin position="41"/>
        <end position="59"/>
    </location>
</feature>